<dbReference type="Pfam" id="PF07081">
    <property type="entry name" value="DUF1349"/>
    <property type="match status" value="1"/>
</dbReference>
<dbReference type="InterPro" id="IPR015987">
    <property type="entry name" value="UCP022704"/>
</dbReference>
<dbReference type="InterPro" id="IPR013320">
    <property type="entry name" value="ConA-like_dom_sf"/>
</dbReference>
<proteinExistence type="predicted"/>
<dbReference type="SUPFAM" id="SSF49899">
    <property type="entry name" value="Concanavalin A-like lectins/glucanases"/>
    <property type="match status" value="1"/>
</dbReference>
<evidence type="ECO:0000313" key="1">
    <source>
        <dbReference type="EMBL" id="CAD6560199.1"/>
    </source>
</evidence>
<keyword evidence="2" id="KW-1185">Reference proteome</keyword>
<reference evidence="1 2" key="1">
    <citation type="submission" date="2020-10" db="EMBL/GenBank/DDBJ databases">
        <authorList>
            <person name="Peeters C."/>
        </authorList>
    </citation>
    <scope>NUCLEOTIDE SEQUENCE [LARGE SCALE GENOMIC DNA]</scope>
    <source>
        <strain evidence="1 2">LMG 27952</strain>
    </source>
</reference>
<comment type="caution">
    <text evidence="1">The sequence shown here is derived from an EMBL/GenBank/DDBJ whole genome shotgun (WGS) entry which is preliminary data.</text>
</comment>
<sequence length="192" mass="22065">MKGFENYTWLNAPASSEIRSGDLWVKTGDRTDFWRGTFYDFWRDSGHFAYVTVEGDFSAEVTVDGLYEALYDQAGLMVRLSESHWIKAGTEFTDGEVCLSVVVTNDHSDWSVQRMALPSDGLRLRLTRHGEAIKVQYLRELDQKWQLIRLAYLPPTTKAEVGVMCCSPERNGFEVLFRDFQIGPAIDRRLHD</sequence>
<dbReference type="Proteomes" id="UP000656319">
    <property type="component" value="Unassembled WGS sequence"/>
</dbReference>
<protein>
    <recommendedName>
        <fullName evidence="3">DUF1349 domain-containing protein</fullName>
    </recommendedName>
</protein>
<dbReference type="EMBL" id="CAJHCQ010000029">
    <property type="protein sequence ID" value="CAD6560199.1"/>
    <property type="molecule type" value="Genomic_DNA"/>
</dbReference>
<gene>
    <name evidence="1" type="ORF">LMG27952_07068</name>
</gene>
<dbReference type="RefSeq" id="WP_201700499.1">
    <property type="nucleotide sequence ID" value="NZ_CAJHCQ010000029.1"/>
</dbReference>
<evidence type="ECO:0000313" key="2">
    <source>
        <dbReference type="Proteomes" id="UP000656319"/>
    </source>
</evidence>
<evidence type="ECO:0008006" key="3">
    <source>
        <dbReference type="Google" id="ProtNLM"/>
    </source>
</evidence>
<dbReference type="PANTHER" id="PTHR35332">
    <property type="entry name" value="REGULATION OF ENOLASE PROTEIN 1"/>
    <property type="match status" value="1"/>
</dbReference>
<organism evidence="1 2">
    <name type="scientific">Paraburkholderia hiiakae</name>
    <dbReference type="NCBI Taxonomy" id="1081782"/>
    <lineage>
        <taxon>Bacteria</taxon>
        <taxon>Pseudomonadati</taxon>
        <taxon>Pseudomonadota</taxon>
        <taxon>Betaproteobacteria</taxon>
        <taxon>Burkholderiales</taxon>
        <taxon>Burkholderiaceae</taxon>
        <taxon>Paraburkholderia</taxon>
    </lineage>
</organism>
<name>A0ABM8P9W9_9BURK</name>
<dbReference type="InterPro" id="IPR009784">
    <property type="entry name" value="DUF1349"/>
</dbReference>
<dbReference type="Gene3D" id="2.60.120.200">
    <property type="match status" value="1"/>
</dbReference>
<dbReference type="PIRSF" id="PIRSF022704">
    <property type="entry name" value="UCP022704"/>
    <property type="match status" value="1"/>
</dbReference>
<dbReference type="PANTHER" id="PTHR35332:SF2">
    <property type="entry name" value="REGULATION OF ENOLASE PROTEIN 1"/>
    <property type="match status" value="1"/>
</dbReference>
<accession>A0ABM8P9W9</accession>